<protein>
    <submittedName>
        <fullName evidence="2">Uncharacterized protein</fullName>
    </submittedName>
</protein>
<dbReference type="EMBL" id="BPLR01005179">
    <property type="protein sequence ID" value="GIY00436.1"/>
    <property type="molecule type" value="Genomic_DNA"/>
</dbReference>
<keyword evidence="3" id="KW-1185">Reference proteome</keyword>
<sequence length="219" mass="24330">MPIATGFVVTVAPRVGDLCLLLVSVRTKDAFISLGCYVPEICAEGLTCEKEVYRVMKNLDSHGRCKFVQINVIRMRLRRKRFSSPQISQVLTLNPQNTAQIMKRSVPMVHFLKMNRDRFLEEEEDKSASMLASNQSLRSPPNNGSRSGMATSKLSQILNLLPSTPTLSDPLRAHVNRGSWIPGSGVHLGTLGILQGVHHLPHNVWHASKTHSESQLSNI</sequence>
<proteinExistence type="predicted"/>
<organism evidence="2 3">
    <name type="scientific">Caerostris extrusa</name>
    <name type="common">Bark spider</name>
    <name type="synonym">Caerostris bankana</name>
    <dbReference type="NCBI Taxonomy" id="172846"/>
    <lineage>
        <taxon>Eukaryota</taxon>
        <taxon>Metazoa</taxon>
        <taxon>Ecdysozoa</taxon>
        <taxon>Arthropoda</taxon>
        <taxon>Chelicerata</taxon>
        <taxon>Arachnida</taxon>
        <taxon>Araneae</taxon>
        <taxon>Araneomorphae</taxon>
        <taxon>Entelegynae</taxon>
        <taxon>Araneoidea</taxon>
        <taxon>Araneidae</taxon>
        <taxon>Caerostris</taxon>
    </lineage>
</organism>
<evidence type="ECO:0000313" key="3">
    <source>
        <dbReference type="Proteomes" id="UP001054945"/>
    </source>
</evidence>
<evidence type="ECO:0000313" key="2">
    <source>
        <dbReference type="EMBL" id="GIY00436.1"/>
    </source>
</evidence>
<dbReference type="Proteomes" id="UP001054945">
    <property type="component" value="Unassembled WGS sequence"/>
</dbReference>
<accession>A0AAV4PU47</accession>
<comment type="caution">
    <text evidence="2">The sequence shown here is derived from an EMBL/GenBank/DDBJ whole genome shotgun (WGS) entry which is preliminary data.</text>
</comment>
<evidence type="ECO:0000256" key="1">
    <source>
        <dbReference type="SAM" id="MobiDB-lite"/>
    </source>
</evidence>
<dbReference type="AlphaFoldDB" id="A0AAV4PU47"/>
<feature type="region of interest" description="Disordered" evidence="1">
    <location>
        <begin position="130"/>
        <end position="149"/>
    </location>
</feature>
<gene>
    <name evidence="2" type="ORF">CEXT_287361</name>
</gene>
<reference evidence="2 3" key="1">
    <citation type="submission" date="2021-06" db="EMBL/GenBank/DDBJ databases">
        <title>Caerostris extrusa draft genome.</title>
        <authorList>
            <person name="Kono N."/>
            <person name="Arakawa K."/>
        </authorList>
    </citation>
    <scope>NUCLEOTIDE SEQUENCE [LARGE SCALE GENOMIC DNA]</scope>
</reference>
<name>A0AAV4PU47_CAEEX</name>